<feature type="non-terminal residue" evidence="2">
    <location>
        <position position="1"/>
    </location>
</feature>
<accession>A0A6J4JXK1</accession>
<gene>
    <name evidence="2" type="ORF">AVDCRST_MAG27-4627</name>
</gene>
<feature type="compositionally biased region" description="Basic and acidic residues" evidence="1">
    <location>
        <begin position="19"/>
        <end position="33"/>
    </location>
</feature>
<protein>
    <submittedName>
        <fullName evidence="2">Uncharacterized protein</fullName>
    </submittedName>
</protein>
<reference evidence="2" key="1">
    <citation type="submission" date="2020-02" db="EMBL/GenBank/DDBJ databases">
        <authorList>
            <person name="Meier V. D."/>
        </authorList>
    </citation>
    <scope>NUCLEOTIDE SEQUENCE</scope>
    <source>
        <strain evidence="2">AVDCRST_MAG27</strain>
    </source>
</reference>
<feature type="compositionally biased region" description="Basic residues" evidence="1">
    <location>
        <begin position="105"/>
        <end position="157"/>
    </location>
</feature>
<evidence type="ECO:0000313" key="2">
    <source>
        <dbReference type="EMBL" id="CAA9290151.1"/>
    </source>
</evidence>
<dbReference type="AlphaFoldDB" id="A0A6J4JXK1"/>
<name>A0A6J4JXK1_9PROT</name>
<feature type="non-terminal residue" evidence="2">
    <location>
        <position position="382"/>
    </location>
</feature>
<feature type="compositionally biased region" description="Low complexity" evidence="1">
    <location>
        <begin position="158"/>
        <end position="168"/>
    </location>
</feature>
<feature type="compositionally biased region" description="Basic residues" evidence="1">
    <location>
        <begin position="170"/>
        <end position="182"/>
    </location>
</feature>
<sequence length="382" mass="42292">ALPRPCRVPGRPRRRRRRAGDDHSPAALRRDGGPRGLRRRPPGPRLRLLCGDGDRDGAVARAAAGQDRPQALRAARRGAGGAVEPGAGPLAEHPGPGPRTDRPGARHGLRRRRGRRLGRGTRRRRAGGRAPRRRRDRARHHRQLRRRRHPDARRHPRLACAAAAADLRPAPRHLPRALRPRRPPAGDAGGAATGLAPPPRLPARHAGDDMRHPARLGRDGDGADRRAIHPGRGREAARRPLRRLRHDADRRHRPARLPPGRAAAGGADRPGHPADRRRPDLPRRGGLRDGAAAARRRGGRHRHLWLRLSRRPRRGGRGCLGRGAGARRRRLFRRRPSRLRRGAAAGRPGCRCRRRRAGHGGELARAAPRRLPAVAGYRSQRM</sequence>
<feature type="compositionally biased region" description="Basic and acidic residues" evidence="1">
    <location>
        <begin position="205"/>
        <end position="238"/>
    </location>
</feature>
<organism evidence="2">
    <name type="scientific">uncultured Craurococcus sp</name>
    <dbReference type="NCBI Taxonomy" id="1135998"/>
    <lineage>
        <taxon>Bacteria</taxon>
        <taxon>Pseudomonadati</taxon>
        <taxon>Pseudomonadota</taxon>
        <taxon>Alphaproteobacteria</taxon>
        <taxon>Acetobacterales</taxon>
        <taxon>Acetobacteraceae</taxon>
        <taxon>Craurococcus</taxon>
        <taxon>environmental samples</taxon>
    </lineage>
</organism>
<dbReference type="EMBL" id="CADCTD010000191">
    <property type="protein sequence ID" value="CAA9290151.1"/>
    <property type="molecule type" value="Genomic_DNA"/>
</dbReference>
<feature type="region of interest" description="Disordered" evidence="1">
    <location>
        <begin position="1"/>
        <end position="299"/>
    </location>
</feature>
<feature type="compositionally biased region" description="Basic and acidic residues" evidence="1">
    <location>
        <begin position="269"/>
        <end position="287"/>
    </location>
</feature>
<feature type="compositionally biased region" description="Low complexity" evidence="1">
    <location>
        <begin position="258"/>
        <end position="267"/>
    </location>
</feature>
<feature type="compositionally biased region" description="Low complexity" evidence="1">
    <location>
        <begin position="59"/>
        <end position="73"/>
    </location>
</feature>
<evidence type="ECO:0000256" key="1">
    <source>
        <dbReference type="SAM" id="MobiDB-lite"/>
    </source>
</evidence>
<feature type="compositionally biased region" description="Basic residues" evidence="1">
    <location>
        <begin position="239"/>
        <end position="255"/>
    </location>
</feature>
<proteinExistence type="predicted"/>